<feature type="region of interest" description="Disordered" evidence="1">
    <location>
        <begin position="122"/>
        <end position="157"/>
    </location>
</feature>
<protein>
    <submittedName>
        <fullName evidence="2">Uncharacterized protein</fullName>
    </submittedName>
</protein>
<reference evidence="2 3" key="1">
    <citation type="submission" date="2017-09" db="EMBL/GenBank/DDBJ databases">
        <authorList>
            <consortium name="International Durum Wheat Genome Sequencing Consortium (IDWGSC)"/>
            <person name="Milanesi L."/>
        </authorList>
    </citation>
    <scope>NUCLEOTIDE SEQUENCE [LARGE SCALE GENOMIC DNA]</scope>
    <source>
        <strain evidence="3">cv. Svevo</strain>
    </source>
</reference>
<sequence>MKVKTKISKAAEFLRKAVRALRGRAGVLRARLLFLASFRHRTAMVGTVSRHLRALLPGRQRDPVHDHRKVHASSTMAAEEDGQAAMHGVDVPGLSELLQEVVGDDDDGHYGYPDWTHSLFDDNDDDCSLQEGDDVDEEERGGGAEAMEEDRLPDDEPSVMDVIRRCREGDGKEFNIKEEIDHAADMFIRRVRSRMNNRSF</sequence>
<name>A0A9R1BMW5_TRITD</name>
<dbReference type="Gramene" id="TRITD7Av1G107840.1">
    <property type="protein sequence ID" value="TRITD7Av1G107840.1"/>
    <property type="gene ID" value="TRITD7Av1G107840"/>
</dbReference>
<organism evidence="2 3">
    <name type="scientific">Triticum turgidum subsp. durum</name>
    <name type="common">Durum wheat</name>
    <name type="synonym">Triticum durum</name>
    <dbReference type="NCBI Taxonomy" id="4567"/>
    <lineage>
        <taxon>Eukaryota</taxon>
        <taxon>Viridiplantae</taxon>
        <taxon>Streptophyta</taxon>
        <taxon>Embryophyta</taxon>
        <taxon>Tracheophyta</taxon>
        <taxon>Spermatophyta</taxon>
        <taxon>Magnoliopsida</taxon>
        <taxon>Liliopsida</taxon>
        <taxon>Poales</taxon>
        <taxon>Poaceae</taxon>
        <taxon>BOP clade</taxon>
        <taxon>Pooideae</taxon>
        <taxon>Triticodae</taxon>
        <taxon>Triticeae</taxon>
        <taxon>Triticinae</taxon>
        <taxon>Triticum</taxon>
    </lineage>
</organism>
<feature type="compositionally biased region" description="Acidic residues" evidence="1">
    <location>
        <begin position="146"/>
        <end position="157"/>
    </location>
</feature>
<feature type="compositionally biased region" description="Acidic residues" evidence="1">
    <location>
        <begin position="122"/>
        <end position="139"/>
    </location>
</feature>
<dbReference type="OMA" id="FRHRTAM"/>
<gene>
    <name evidence="2" type="ORF">TRITD_7Av1G107840</name>
</gene>
<evidence type="ECO:0000313" key="2">
    <source>
        <dbReference type="EMBL" id="VAI74542.1"/>
    </source>
</evidence>
<proteinExistence type="predicted"/>
<keyword evidence="3" id="KW-1185">Reference proteome</keyword>
<dbReference type="AlphaFoldDB" id="A0A9R1BMW5"/>
<dbReference type="EMBL" id="LT934123">
    <property type="protein sequence ID" value="VAI74542.1"/>
    <property type="molecule type" value="Genomic_DNA"/>
</dbReference>
<dbReference type="PANTHER" id="PTHR33450:SF1">
    <property type="entry name" value="OS08G0539200 PROTEIN"/>
    <property type="match status" value="1"/>
</dbReference>
<evidence type="ECO:0000256" key="1">
    <source>
        <dbReference type="SAM" id="MobiDB-lite"/>
    </source>
</evidence>
<dbReference type="PANTHER" id="PTHR33450">
    <property type="entry name" value="EMB|CAB67623.1-RELATED"/>
    <property type="match status" value="1"/>
</dbReference>
<evidence type="ECO:0000313" key="3">
    <source>
        <dbReference type="Proteomes" id="UP000324705"/>
    </source>
</evidence>
<dbReference type="Proteomes" id="UP000324705">
    <property type="component" value="Chromosome 7A"/>
</dbReference>
<accession>A0A9R1BMW5</accession>